<dbReference type="Proteomes" id="UP000051461">
    <property type="component" value="Unassembled WGS sequence"/>
</dbReference>
<dbReference type="Pfam" id="PF13378">
    <property type="entry name" value="MR_MLE_C"/>
    <property type="match status" value="1"/>
</dbReference>
<proteinExistence type="inferred from homology"/>
<reference evidence="9 10" key="1">
    <citation type="journal article" date="2015" name="Genome Announc.">
        <title>Expanding the biotechnology potential of lactobacilli through comparative genomics of 213 strains and associated genera.</title>
        <authorList>
            <person name="Sun Z."/>
            <person name="Harris H.M."/>
            <person name="McCann A."/>
            <person name="Guo C."/>
            <person name="Argimon S."/>
            <person name="Zhang W."/>
            <person name="Yang X."/>
            <person name="Jeffery I.B."/>
            <person name="Cooney J.C."/>
            <person name="Kagawa T.F."/>
            <person name="Liu W."/>
            <person name="Song Y."/>
            <person name="Salvetti E."/>
            <person name="Wrobel A."/>
            <person name="Rasinkangas P."/>
            <person name="Parkhill J."/>
            <person name="Rea M.C."/>
            <person name="O'Sullivan O."/>
            <person name="Ritari J."/>
            <person name="Douillard F.P."/>
            <person name="Paul Ross R."/>
            <person name="Yang R."/>
            <person name="Briner A.E."/>
            <person name="Felis G.E."/>
            <person name="de Vos W.M."/>
            <person name="Barrangou R."/>
            <person name="Klaenhammer T.R."/>
            <person name="Caufield P.W."/>
            <person name="Cui Y."/>
            <person name="Zhang H."/>
            <person name="O'Toole P.W."/>
        </authorList>
    </citation>
    <scope>NUCLEOTIDE SEQUENCE [LARGE SCALE GENOMIC DNA]</scope>
    <source>
        <strain evidence="9 10">DSM 20003</strain>
    </source>
</reference>
<dbReference type="GO" id="GO:0016855">
    <property type="term" value="F:racemase and epimerase activity, acting on amino acids and derivatives"/>
    <property type="evidence" value="ECO:0007669"/>
    <property type="project" value="UniProtKB-UniRule"/>
</dbReference>
<dbReference type="EC" id="5.1.1.-" evidence="7"/>
<evidence type="ECO:0000256" key="2">
    <source>
        <dbReference type="ARBA" id="ARBA00022723"/>
    </source>
</evidence>
<evidence type="ECO:0000256" key="5">
    <source>
        <dbReference type="PIRSR" id="PIRSR634603-1"/>
    </source>
</evidence>
<dbReference type="GO" id="GO:0000287">
    <property type="term" value="F:magnesium ion binding"/>
    <property type="evidence" value="ECO:0007669"/>
    <property type="project" value="UniProtKB-ARBA"/>
</dbReference>
<feature type="active site" description="Proton acceptor; specific for (R)-substrate epimerization" evidence="5">
    <location>
        <position position="163"/>
    </location>
</feature>
<accession>A0A0R1GJ79</accession>
<feature type="binding site" evidence="6">
    <location>
        <position position="192"/>
    </location>
    <ligand>
        <name>Mg(2+)</name>
        <dbReference type="ChEBI" id="CHEBI:18420"/>
    </ligand>
</feature>
<dbReference type="PANTHER" id="PTHR48073">
    <property type="entry name" value="O-SUCCINYLBENZOATE SYNTHASE-RELATED"/>
    <property type="match status" value="1"/>
</dbReference>
<dbReference type="FunFam" id="3.30.390.10:FF:000009">
    <property type="entry name" value="Hydrophobic dipeptide epimerase"/>
    <property type="match status" value="1"/>
</dbReference>
<keyword evidence="3 6" id="KW-0460">Magnesium</keyword>
<evidence type="ECO:0000256" key="1">
    <source>
        <dbReference type="ARBA" id="ARBA00008031"/>
    </source>
</evidence>
<evidence type="ECO:0000256" key="7">
    <source>
        <dbReference type="RuleBase" id="RU366006"/>
    </source>
</evidence>
<evidence type="ECO:0000313" key="9">
    <source>
        <dbReference type="EMBL" id="KRK34156.1"/>
    </source>
</evidence>
<dbReference type="SFLD" id="SFLDG00180">
    <property type="entry name" value="muconate_cycloisomerase"/>
    <property type="match status" value="1"/>
</dbReference>
<feature type="active site" description="Proton acceptor; specific for (S)-substrate epimerization" evidence="5">
    <location>
        <position position="269"/>
    </location>
</feature>
<dbReference type="SFLD" id="SFLDF00009">
    <property type="entry name" value="o-succinylbenzoate_synthase"/>
    <property type="match status" value="1"/>
</dbReference>
<evidence type="ECO:0000256" key="4">
    <source>
        <dbReference type="ARBA" id="ARBA00023235"/>
    </source>
</evidence>
<dbReference type="PATRIC" id="fig|1423726.3.peg.741"/>
<dbReference type="STRING" id="1423726.FC07_GL000719"/>
<dbReference type="InterPro" id="IPR013341">
    <property type="entry name" value="Mandelate_racemase_N_dom"/>
</dbReference>
<dbReference type="OrthoDB" id="9775391at2"/>
<dbReference type="InterPro" id="IPR034603">
    <property type="entry name" value="Dipeptide_epimerase"/>
</dbReference>
<dbReference type="PANTHER" id="PTHR48073:SF2">
    <property type="entry name" value="O-SUCCINYLBENZOATE SYNTHASE"/>
    <property type="match status" value="1"/>
</dbReference>
<dbReference type="GO" id="GO:0006518">
    <property type="term" value="P:peptide metabolic process"/>
    <property type="evidence" value="ECO:0007669"/>
    <property type="project" value="UniProtKB-ARBA"/>
</dbReference>
<dbReference type="EMBL" id="AZDA01000093">
    <property type="protein sequence ID" value="KRK34156.1"/>
    <property type="molecule type" value="Genomic_DNA"/>
</dbReference>
<gene>
    <name evidence="9" type="ORF">FC07_GL000719</name>
</gene>
<dbReference type="Pfam" id="PF02746">
    <property type="entry name" value="MR_MLE_N"/>
    <property type="match status" value="1"/>
</dbReference>
<protein>
    <recommendedName>
        <fullName evidence="7">Dipeptide epimerase</fullName>
        <ecNumber evidence="7">5.1.1.-</ecNumber>
    </recommendedName>
</protein>
<dbReference type="SUPFAM" id="SSF54826">
    <property type="entry name" value="Enolase N-terminal domain-like"/>
    <property type="match status" value="1"/>
</dbReference>
<comment type="cofactor">
    <cofactor evidence="6 7">
        <name>Mg(2+)</name>
        <dbReference type="ChEBI" id="CHEBI:18420"/>
    </cofactor>
    <text evidence="6 7">Binds 1 Mg(2+) ion per subunit.</text>
</comment>
<dbReference type="SFLD" id="SFLDS00001">
    <property type="entry name" value="Enolase"/>
    <property type="match status" value="1"/>
</dbReference>
<keyword evidence="2 6" id="KW-0479">Metal-binding</keyword>
<evidence type="ECO:0000256" key="3">
    <source>
        <dbReference type="ARBA" id="ARBA00022842"/>
    </source>
</evidence>
<feature type="binding site" evidence="6">
    <location>
        <position position="245"/>
    </location>
    <ligand>
        <name>Mg(2+)</name>
        <dbReference type="ChEBI" id="CHEBI:18420"/>
    </ligand>
</feature>
<name>A0A0R1GJ79_9LACO</name>
<feature type="domain" description="Mandelate racemase/muconate lactonizing enzyme C-terminal" evidence="8">
    <location>
        <begin position="142"/>
        <end position="241"/>
    </location>
</feature>
<dbReference type="SUPFAM" id="SSF51604">
    <property type="entry name" value="Enolase C-terminal domain-like"/>
    <property type="match status" value="1"/>
</dbReference>
<organism evidence="9 10">
    <name type="scientific">Loigolactobacillus bifermentans DSM 20003</name>
    <dbReference type="NCBI Taxonomy" id="1423726"/>
    <lineage>
        <taxon>Bacteria</taxon>
        <taxon>Bacillati</taxon>
        <taxon>Bacillota</taxon>
        <taxon>Bacilli</taxon>
        <taxon>Lactobacillales</taxon>
        <taxon>Lactobacillaceae</taxon>
        <taxon>Loigolactobacillus</taxon>
    </lineage>
</organism>
<dbReference type="InterPro" id="IPR013342">
    <property type="entry name" value="Mandelate_racemase_C"/>
</dbReference>
<evidence type="ECO:0000259" key="8">
    <source>
        <dbReference type="SMART" id="SM00922"/>
    </source>
</evidence>
<evidence type="ECO:0000313" key="10">
    <source>
        <dbReference type="Proteomes" id="UP000051461"/>
    </source>
</evidence>
<dbReference type="AlphaFoldDB" id="A0A0R1GJ79"/>
<dbReference type="InterPro" id="IPR029017">
    <property type="entry name" value="Enolase-like_N"/>
</dbReference>
<dbReference type="InterPro" id="IPR029065">
    <property type="entry name" value="Enolase_C-like"/>
</dbReference>
<keyword evidence="4 7" id="KW-0413">Isomerase</keyword>
<dbReference type="RefSeq" id="WP_057905145.1">
    <property type="nucleotide sequence ID" value="NZ_AZDA01000093.1"/>
</dbReference>
<dbReference type="Gene3D" id="3.30.390.10">
    <property type="entry name" value="Enolase-like, N-terminal domain"/>
    <property type="match status" value="1"/>
</dbReference>
<keyword evidence="10" id="KW-1185">Reference proteome</keyword>
<feature type="binding site" evidence="6">
    <location>
        <position position="220"/>
    </location>
    <ligand>
        <name>Mg(2+)</name>
        <dbReference type="ChEBI" id="CHEBI:18420"/>
    </ligand>
</feature>
<dbReference type="CDD" id="cd03319">
    <property type="entry name" value="L-Ala-DL-Glu_epimerase"/>
    <property type="match status" value="1"/>
</dbReference>
<evidence type="ECO:0000256" key="6">
    <source>
        <dbReference type="PIRSR" id="PIRSR634603-3"/>
    </source>
</evidence>
<comment type="caution">
    <text evidence="9">The sequence shown here is derived from an EMBL/GenBank/DDBJ whole genome shotgun (WGS) entry which is preliminary data.</text>
</comment>
<comment type="similarity">
    <text evidence="1 7">Belongs to the mandelate racemase/muconate lactonizing enzyme family.</text>
</comment>
<dbReference type="SMART" id="SM00922">
    <property type="entry name" value="MR_MLE"/>
    <property type="match status" value="1"/>
</dbReference>
<sequence>MPVIQQVTSTVKAARLTHPFTTAKHTVTEMDSIYVTIQLENGLIGHGAATPNEVVTGDTLATTQTVIEHVIAPKIQGLDLADWQQLLQQVKTAIEHNTPAKAAIEIALYDLLSQWFKVPLVTLLGAQPQPVITDYTISIGSTTEMIAAAQDKVAAGFTALKIKLGTSPLSEDLHRVQQISTAVGPQVRLRLDANQAWTTKEALVAVAQLTQLGLPIDFIEQPVKAGNLVGLKQVTQASLLPIMADESVHSYADALKLVTTHCCDYINIKLMKSGGLSEAEKIDQLCAANGVGCMLGCMIESQVSLAAAVAFVASHPNVKFADLDAVYMTDEQLKQPYFELHQNKIYLNQQTGL</sequence>
<dbReference type="InterPro" id="IPR036849">
    <property type="entry name" value="Enolase-like_C_sf"/>
</dbReference>
<dbReference type="Gene3D" id="3.20.20.120">
    <property type="entry name" value="Enolase-like C-terminal domain"/>
    <property type="match status" value="1"/>
</dbReference>